<feature type="compositionally biased region" description="Polar residues" evidence="1">
    <location>
        <begin position="153"/>
        <end position="162"/>
    </location>
</feature>
<accession>U6KJC6</accession>
<evidence type="ECO:0000313" key="3">
    <source>
        <dbReference type="Proteomes" id="UP000030747"/>
    </source>
</evidence>
<evidence type="ECO:0000313" key="2">
    <source>
        <dbReference type="EMBL" id="CDJ38039.1"/>
    </source>
</evidence>
<protein>
    <submittedName>
        <fullName evidence="2">Uncharacterized protein</fullName>
    </submittedName>
</protein>
<dbReference type="Proteomes" id="UP000030747">
    <property type="component" value="Unassembled WGS sequence"/>
</dbReference>
<dbReference type="GeneID" id="25252150"/>
<reference evidence="2" key="2">
    <citation type="submission" date="2013-10" db="EMBL/GenBank/DDBJ databases">
        <authorList>
            <person name="Aslett M."/>
        </authorList>
    </citation>
    <scope>NUCLEOTIDE SEQUENCE [LARGE SCALE GENOMIC DNA]</scope>
    <source>
        <strain evidence="2">Houghton</strain>
    </source>
</reference>
<dbReference type="VEuPathDB" id="ToxoDB:ETH_00014980"/>
<feature type="region of interest" description="Disordered" evidence="1">
    <location>
        <begin position="128"/>
        <end position="179"/>
    </location>
</feature>
<organism evidence="2 3">
    <name type="scientific">Eimeria tenella</name>
    <name type="common">Coccidian parasite</name>
    <dbReference type="NCBI Taxonomy" id="5802"/>
    <lineage>
        <taxon>Eukaryota</taxon>
        <taxon>Sar</taxon>
        <taxon>Alveolata</taxon>
        <taxon>Apicomplexa</taxon>
        <taxon>Conoidasida</taxon>
        <taxon>Coccidia</taxon>
        <taxon>Eucoccidiorida</taxon>
        <taxon>Eimeriorina</taxon>
        <taxon>Eimeriidae</taxon>
        <taxon>Eimeria</taxon>
    </lineage>
</organism>
<dbReference type="RefSeq" id="XP_013228877.1">
    <property type="nucleotide sequence ID" value="XM_013373423.1"/>
</dbReference>
<dbReference type="VEuPathDB" id="ToxoDB:ETH2_0407700"/>
<feature type="compositionally biased region" description="Basic and acidic residues" evidence="1">
    <location>
        <begin position="142"/>
        <end position="152"/>
    </location>
</feature>
<sequence length="528" mass="58340">MNVFRSFDYETYFGPGVRYEPINDGFLVFPPIYPDRVFILQASEHPLLQQQQQQQQLQQQLQQQALGEEDEEGGGAEWLKATPAAKARRAAAAAAAAAAAGDFGAPEFELGGPHGALGAPGLVANRAPSYLNPKNPFFRTGRQKERERRESDSGPQQRQQWGMDSVQGDIPRGPLGAPNDRFKSLLPSVTAAPAAAAASVAAAAAQELVDSIDWTREHPTLQDKNHYKRSFLETGLADPNRNSDNYFDPQFFGAVEGPPYAASAGASFSWALYWVPWLAKKHPRGGPPIKSECFCLGGVDPMQLWFYPDGTPSSLPGFCSLKLVTRPGWHLPFRIKLWVQGAPALPLFEQQQQQQQQQGAKRRGRRRASQAAVLSCSELLAKPSRVCVGPVWRELLDKGSYVVSEEPPLPPAVQPEAGSPICFNPQTDVVLDAFGGVQVGVAVGEEVWEWDDGAWDFEQWLKRQSAYPDDYELEQTLPPNFTHSPYFENFKYEDVPDKHFSRYLPSALPPAVTGERLEAALLRPGNPY</sequence>
<gene>
    <name evidence="2" type="ORF">ETH_00014980</name>
</gene>
<reference evidence="2" key="1">
    <citation type="submission" date="2013-10" db="EMBL/GenBank/DDBJ databases">
        <title>Genomic analysis of the causative agents of coccidiosis in chickens.</title>
        <authorList>
            <person name="Reid A.J."/>
            <person name="Blake D."/>
            <person name="Billington K."/>
            <person name="Browne H."/>
            <person name="Dunn M."/>
            <person name="Hung S."/>
            <person name="Kawahara F."/>
            <person name="Miranda-Saavedra D."/>
            <person name="Mourier T."/>
            <person name="Nagra H."/>
            <person name="Otto T.D."/>
            <person name="Rawlings N."/>
            <person name="Sanchez A."/>
            <person name="Sanders M."/>
            <person name="Subramaniam C."/>
            <person name="Tay Y."/>
            <person name="Dear P."/>
            <person name="Doerig C."/>
            <person name="Gruber A."/>
            <person name="Parkinson J."/>
            <person name="Shirley M."/>
            <person name="Wan K.L."/>
            <person name="Berriman M."/>
            <person name="Tomley F."/>
            <person name="Pain A."/>
        </authorList>
    </citation>
    <scope>NUCLEOTIDE SEQUENCE [LARGE SCALE GENOMIC DNA]</scope>
    <source>
        <strain evidence="2">Houghton</strain>
    </source>
</reference>
<dbReference type="AlphaFoldDB" id="U6KJC6"/>
<proteinExistence type="predicted"/>
<name>U6KJC6_EIMTE</name>
<dbReference type="EMBL" id="HG673807">
    <property type="protein sequence ID" value="CDJ38039.1"/>
    <property type="molecule type" value="Genomic_DNA"/>
</dbReference>
<keyword evidence="3" id="KW-1185">Reference proteome</keyword>
<dbReference type="OrthoDB" id="354381at2759"/>
<evidence type="ECO:0000256" key="1">
    <source>
        <dbReference type="SAM" id="MobiDB-lite"/>
    </source>
</evidence>